<dbReference type="InterPro" id="IPR013740">
    <property type="entry name" value="Redoxin"/>
</dbReference>
<dbReference type="Gene3D" id="3.40.30.10">
    <property type="entry name" value="Glutaredoxin"/>
    <property type="match status" value="2"/>
</dbReference>
<proteinExistence type="predicted"/>
<dbReference type="InterPro" id="IPR036249">
    <property type="entry name" value="Thioredoxin-like_sf"/>
</dbReference>
<dbReference type="SUPFAM" id="SSF52833">
    <property type="entry name" value="Thioredoxin-like"/>
    <property type="match status" value="2"/>
</dbReference>
<dbReference type="PANTHER" id="PTHR42852:SF17">
    <property type="entry name" value="THIOREDOXIN-LIKE PROTEIN HI_1115"/>
    <property type="match status" value="1"/>
</dbReference>
<dbReference type="InterPro" id="IPR013766">
    <property type="entry name" value="Thioredoxin_domain"/>
</dbReference>
<dbReference type="GO" id="GO:0016491">
    <property type="term" value="F:oxidoreductase activity"/>
    <property type="evidence" value="ECO:0007669"/>
    <property type="project" value="InterPro"/>
</dbReference>
<dbReference type="CDD" id="cd02966">
    <property type="entry name" value="TlpA_like_family"/>
    <property type="match status" value="1"/>
</dbReference>
<sequence length="308" mass="35763">MARKAAYLLIILKLQLWCIIAHSEPSILQGIPVKTITNQQITLDKISANRAVYLKIWASWCQPCRKQMPHFQKSYEKYSEGIDFIAVNLGINESMSAITDIQQTFSLTMPIVIDHTGQLARLFDLKGTPLNILIDKKGKVIYRSHETSETLDNALKLLSNSITPDLPSIKIAQNDNNRPVNINAKTDRPTVLFFTSAWCDWYLEKTRPTMSANCINSQNIMNELYKKNPDLNWTGVLSRLWTTEKELIEYQKKYRIKYPLYIDDKNRLFTRYKIKTYPTLIVLKNSEIKLKLEDFSDLKSIIEKFSKF</sequence>
<dbReference type="AlphaFoldDB" id="A0A3B0Y2X5"/>
<dbReference type="PANTHER" id="PTHR42852">
    <property type="entry name" value="THIOL:DISULFIDE INTERCHANGE PROTEIN DSBE"/>
    <property type="match status" value="1"/>
</dbReference>
<dbReference type="InterPro" id="IPR050553">
    <property type="entry name" value="Thioredoxin_ResA/DsbE_sf"/>
</dbReference>
<evidence type="ECO:0000313" key="2">
    <source>
        <dbReference type="EMBL" id="VAW62776.1"/>
    </source>
</evidence>
<dbReference type="Pfam" id="PF08534">
    <property type="entry name" value="Redoxin"/>
    <property type="match status" value="1"/>
</dbReference>
<gene>
    <name evidence="2" type="ORF">MNBD_GAMMA11-3147</name>
</gene>
<feature type="domain" description="Thioredoxin" evidence="1">
    <location>
        <begin position="22"/>
        <end position="163"/>
    </location>
</feature>
<accession>A0A3B0Y2X5</accession>
<organism evidence="2">
    <name type="scientific">hydrothermal vent metagenome</name>
    <dbReference type="NCBI Taxonomy" id="652676"/>
    <lineage>
        <taxon>unclassified sequences</taxon>
        <taxon>metagenomes</taxon>
        <taxon>ecological metagenomes</taxon>
    </lineage>
</organism>
<reference evidence="2" key="1">
    <citation type="submission" date="2018-06" db="EMBL/GenBank/DDBJ databases">
        <authorList>
            <person name="Zhirakovskaya E."/>
        </authorList>
    </citation>
    <scope>NUCLEOTIDE SEQUENCE</scope>
</reference>
<dbReference type="PROSITE" id="PS51352">
    <property type="entry name" value="THIOREDOXIN_2"/>
    <property type="match status" value="1"/>
</dbReference>
<protein>
    <recommendedName>
        <fullName evidence="1">Thioredoxin domain-containing protein</fullName>
    </recommendedName>
</protein>
<name>A0A3B0Y2X5_9ZZZZ</name>
<dbReference type="EMBL" id="UOFG01000181">
    <property type="protein sequence ID" value="VAW62776.1"/>
    <property type="molecule type" value="Genomic_DNA"/>
</dbReference>
<evidence type="ECO:0000259" key="1">
    <source>
        <dbReference type="PROSITE" id="PS51352"/>
    </source>
</evidence>